<accession>A0A074WG74</accession>
<feature type="region of interest" description="Disordered" evidence="1">
    <location>
        <begin position="43"/>
        <end position="62"/>
    </location>
</feature>
<gene>
    <name evidence="2" type="ORF">M436DRAFT_82940</name>
</gene>
<reference evidence="2 3" key="1">
    <citation type="journal article" date="2014" name="BMC Genomics">
        <title>Genome sequencing of four Aureobasidium pullulans varieties: biotechnological potential, stress tolerance, and description of new species.</title>
        <authorList>
            <person name="Gostin Ar C."/>
            <person name="Ohm R.A."/>
            <person name="Kogej T."/>
            <person name="Sonjak S."/>
            <person name="Turk M."/>
            <person name="Zajc J."/>
            <person name="Zalar P."/>
            <person name="Grube M."/>
            <person name="Sun H."/>
            <person name="Han J."/>
            <person name="Sharma A."/>
            <person name="Chiniquy J."/>
            <person name="Ngan C.Y."/>
            <person name="Lipzen A."/>
            <person name="Barry K."/>
            <person name="Grigoriev I.V."/>
            <person name="Gunde-Cimerman N."/>
        </authorList>
    </citation>
    <scope>NUCLEOTIDE SEQUENCE [LARGE SCALE GENOMIC DNA]</scope>
    <source>
        <strain evidence="2 3">CBS 147.97</strain>
    </source>
</reference>
<keyword evidence="3" id="KW-1185">Reference proteome</keyword>
<name>A0A074WG74_9PEZI</name>
<dbReference type="EMBL" id="KL584712">
    <property type="protein sequence ID" value="KEQ72028.1"/>
    <property type="molecule type" value="Genomic_DNA"/>
</dbReference>
<dbReference type="AlphaFoldDB" id="A0A074WG74"/>
<dbReference type="HOGENOM" id="CLU_949886_0_0_1"/>
<evidence type="ECO:0000256" key="1">
    <source>
        <dbReference type="SAM" id="MobiDB-lite"/>
    </source>
</evidence>
<evidence type="ECO:0000313" key="2">
    <source>
        <dbReference type="EMBL" id="KEQ72028.1"/>
    </source>
</evidence>
<dbReference type="RefSeq" id="XP_013426397.1">
    <property type="nucleotide sequence ID" value="XM_013570943.1"/>
</dbReference>
<feature type="region of interest" description="Disordered" evidence="1">
    <location>
        <begin position="1"/>
        <end position="20"/>
    </location>
</feature>
<dbReference type="OrthoDB" id="3920367at2759"/>
<feature type="region of interest" description="Disordered" evidence="1">
    <location>
        <begin position="167"/>
        <end position="189"/>
    </location>
</feature>
<feature type="compositionally biased region" description="Acidic residues" evidence="1">
    <location>
        <begin position="1"/>
        <end position="11"/>
    </location>
</feature>
<protein>
    <submittedName>
        <fullName evidence="2">Uncharacterized protein</fullName>
    </submittedName>
</protein>
<proteinExistence type="predicted"/>
<dbReference type="Proteomes" id="UP000027730">
    <property type="component" value="Unassembled WGS sequence"/>
</dbReference>
<sequence length="286" mass="31540">MHFTEDQLENDPELRPRTWKSDKAFERERLFLLNCLATNLRAATENPSSNPSTTTMASSSTTSLISTTSEVSAVDPDQTPCSNCSIFPCSLIPSMPSTPRSMSSFFSNSFGSISRTSIASSDSAFMPHTPIVFDSPQSSSFSFETAHPSPLKVDSVMGSPLKLLRSPSVFKRKNKKTEKKDSDGEGSATDVIKDEGMLDFFKHAAEDDQPTDTDHPDDSETVKDFVRTESDGSLDSQGKEYVVDRLGLGVVVAEPQPVEHQYRFVKRQIEKAKKKVLRCKHVMGGL</sequence>
<evidence type="ECO:0000313" key="3">
    <source>
        <dbReference type="Proteomes" id="UP000027730"/>
    </source>
</evidence>
<organism evidence="2 3">
    <name type="scientific">Aureobasidium namibiae CBS 147.97</name>
    <dbReference type="NCBI Taxonomy" id="1043004"/>
    <lineage>
        <taxon>Eukaryota</taxon>
        <taxon>Fungi</taxon>
        <taxon>Dikarya</taxon>
        <taxon>Ascomycota</taxon>
        <taxon>Pezizomycotina</taxon>
        <taxon>Dothideomycetes</taxon>
        <taxon>Dothideomycetidae</taxon>
        <taxon>Dothideales</taxon>
        <taxon>Saccotheciaceae</taxon>
        <taxon>Aureobasidium</taxon>
    </lineage>
</organism>
<feature type="compositionally biased region" description="Low complexity" evidence="1">
    <location>
        <begin position="48"/>
        <end position="62"/>
    </location>
</feature>
<dbReference type="GeneID" id="25417081"/>